<feature type="transmembrane region" description="Helical" evidence="1">
    <location>
        <begin position="185"/>
        <end position="206"/>
    </location>
</feature>
<gene>
    <name evidence="2" type="ORF">SAMN04489720_2555</name>
</gene>
<sequence length="232" mass="25284">MTTTSRGLTDRSTLVVALRTTVLLAGISAEVWNLVTVAGEGERISEHLGYFTVQSNLLVLAVVAWMLLRPEGRPRWFDALRGATTAYIVLTGLVWAVLLASPEEALGFTVEYPSFVQHRLIPVLMALDWLLVPTQRPLRVGRCIPAWMAYPIAYLALSWVRGGLLDGWIPYPFLDPAVHGGIGELVVPTGQVLLAFVVGIALVAIVGRARWRPREGLERPVPRIGVGASASD</sequence>
<dbReference type="NCBIfam" id="NF038065">
    <property type="entry name" value="Pr6Pr"/>
    <property type="match status" value="1"/>
</dbReference>
<dbReference type="EMBL" id="LT629695">
    <property type="protein sequence ID" value="SDH83871.1"/>
    <property type="molecule type" value="Genomic_DNA"/>
</dbReference>
<evidence type="ECO:0000313" key="3">
    <source>
        <dbReference type="Proteomes" id="UP000198822"/>
    </source>
</evidence>
<keyword evidence="1" id="KW-1133">Transmembrane helix</keyword>
<dbReference type="AlphaFoldDB" id="A0A1G8FP34"/>
<dbReference type="InterPro" id="IPR049713">
    <property type="entry name" value="Pr6Pr-like"/>
</dbReference>
<feature type="transmembrane region" description="Helical" evidence="1">
    <location>
        <begin position="144"/>
        <end position="165"/>
    </location>
</feature>
<dbReference type="Proteomes" id="UP000198822">
    <property type="component" value="Chromosome I"/>
</dbReference>
<accession>A0A1G8FP34</accession>
<keyword evidence="1" id="KW-0472">Membrane</keyword>
<reference evidence="3" key="1">
    <citation type="submission" date="2016-10" db="EMBL/GenBank/DDBJ databases">
        <authorList>
            <person name="Varghese N."/>
            <person name="Submissions S."/>
        </authorList>
    </citation>
    <scope>NUCLEOTIDE SEQUENCE [LARGE SCALE GENOMIC DNA]</scope>
    <source>
        <strain evidence="3">DSM 22002</strain>
    </source>
</reference>
<keyword evidence="1" id="KW-0812">Transmembrane</keyword>
<dbReference type="STRING" id="399736.SAMN04489720_2555"/>
<organism evidence="2 3">
    <name type="scientific">Agrococcus jejuensis</name>
    <dbReference type="NCBI Taxonomy" id="399736"/>
    <lineage>
        <taxon>Bacteria</taxon>
        <taxon>Bacillati</taxon>
        <taxon>Actinomycetota</taxon>
        <taxon>Actinomycetes</taxon>
        <taxon>Micrococcales</taxon>
        <taxon>Microbacteriaceae</taxon>
        <taxon>Agrococcus</taxon>
    </lineage>
</organism>
<evidence type="ECO:0008006" key="4">
    <source>
        <dbReference type="Google" id="ProtNLM"/>
    </source>
</evidence>
<evidence type="ECO:0000313" key="2">
    <source>
        <dbReference type="EMBL" id="SDH83871.1"/>
    </source>
</evidence>
<feature type="transmembrane region" description="Helical" evidence="1">
    <location>
        <begin position="12"/>
        <end position="35"/>
    </location>
</feature>
<feature type="transmembrane region" description="Helical" evidence="1">
    <location>
        <begin position="112"/>
        <end position="132"/>
    </location>
</feature>
<feature type="transmembrane region" description="Helical" evidence="1">
    <location>
        <begin position="47"/>
        <end position="68"/>
    </location>
</feature>
<proteinExistence type="predicted"/>
<feature type="transmembrane region" description="Helical" evidence="1">
    <location>
        <begin position="80"/>
        <end position="100"/>
    </location>
</feature>
<name>A0A1G8FP34_9MICO</name>
<protein>
    <recommendedName>
        <fullName evidence="4">FAR-17a/AIG1-like protein</fullName>
    </recommendedName>
</protein>
<keyword evidence="3" id="KW-1185">Reference proteome</keyword>
<evidence type="ECO:0000256" key="1">
    <source>
        <dbReference type="SAM" id="Phobius"/>
    </source>
</evidence>